<sequence>MKKTALIVGLVGAIVVPTASASMLAIEAGVMDWSDSTEAYFGEGKSENEFVTIKGATGSAFGDVYAHFKLEDFTDSDMMGSEINIVGQINIGDSDFNWYGQVFSKQKPVWSETNTLLGFSHDKTWDNGWYTQVAVAGHIVTSDYNHFSKPSGEKFDANGFNGGYAYLAVNKSFSALSQDFTFGWWQEHYFGRGDDYLVVSGDVEDHGFNGQATLRWHVAGGLSAAIQYRYAQNNLGKEGWQNAMFYSMQYNF</sequence>
<organism evidence="2 3">
    <name type="scientific">Shewanella eurypsychrophilus</name>
    <dbReference type="NCBI Taxonomy" id="2593656"/>
    <lineage>
        <taxon>Bacteria</taxon>
        <taxon>Pseudomonadati</taxon>
        <taxon>Pseudomonadota</taxon>
        <taxon>Gammaproteobacteria</taxon>
        <taxon>Alteromonadales</taxon>
        <taxon>Shewanellaceae</taxon>
        <taxon>Shewanella</taxon>
    </lineage>
</organism>
<feature type="signal peptide" evidence="1">
    <location>
        <begin position="1"/>
        <end position="21"/>
    </location>
</feature>
<evidence type="ECO:0000256" key="1">
    <source>
        <dbReference type="SAM" id="SignalP"/>
    </source>
</evidence>
<evidence type="ECO:0000313" key="3">
    <source>
        <dbReference type="Proteomes" id="UP000316416"/>
    </source>
</evidence>
<keyword evidence="1" id="KW-0732">Signal</keyword>
<dbReference type="Proteomes" id="UP000316416">
    <property type="component" value="Chromosome"/>
</dbReference>
<dbReference type="RefSeq" id="WP_142872586.1">
    <property type="nucleotide sequence ID" value="NZ_CP045503.2"/>
</dbReference>
<feature type="chain" id="PRO_5046837669" description="Ion channel protein Tsx" evidence="1">
    <location>
        <begin position="22"/>
        <end position="252"/>
    </location>
</feature>
<reference evidence="2" key="1">
    <citation type="submission" date="2021-07" db="EMBL/GenBank/DDBJ databases">
        <title>Shewanella sp. YLB-07 whole genome sequence.</title>
        <authorList>
            <person name="Yu L."/>
        </authorList>
    </citation>
    <scope>NUCLEOTIDE SEQUENCE</scope>
    <source>
        <strain evidence="2">YLB-08</strain>
    </source>
</reference>
<evidence type="ECO:0000313" key="2">
    <source>
        <dbReference type="EMBL" id="QPG57222.1"/>
    </source>
</evidence>
<name>A0ABX6V3K8_9GAMM</name>
<gene>
    <name evidence="2" type="ORF">FM038_007060</name>
</gene>
<keyword evidence="3" id="KW-1185">Reference proteome</keyword>
<accession>A0ABX6V3K8</accession>
<evidence type="ECO:0008006" key="4">
    <source>
        <dbReference type="Google" id="ProtNLM"/>
    </source>
</evidence>
<protein>
    <recommendedName>
        <fullName evidence="4">Ion channel protein Tsx</fullName>
    </recommendedName>
</protein>
<proteinExistence type="predicted"/>
<dbReference type="EMBL" id="CP045503">
    <property type="protein sequence ID" value="QPG57222.1"/>
    <property type="molecule type" value="Genomic_DNA"/>
</dbReference>